<dbReference type="KEGG" id="hnv:DDQ68_06185"/>
<sequence>MCGLVLDFNADPAVRNIADQFMFGPSLLVNPVTDYKARNRKLYLPATTGWFDFYSGKYLPGGQALTADAPLERMPLYVREGPILPSGPAVQYAAEKPTDPITLHVCTGKNAAFTL</sequence>
<evidence type="ECO:0000259" key="1">
    <source>
        <dbReference type="Pfam" id="PF21365"/>
    </source>
</evidence>
<organism evidence="2 3">
    <name type="scientific">Hymenobacter nivis</name>
    <dbReference type="NCBI Taxonomy" id="1850093"/>
    <lineage>
        <taxon>Bacteria</taxon>
        <taxon>Pseudomonadati</taxon>
        <taxon>Bacteroidota</taxon>
        <taxon>Cytophagia</taxon>
        <taxon>Cytophagales</taxon>
        <taxon>Hymenobacteraceae</taxon>
        <taxon>Hymenobacter</taxon>
    </lineage>
</organism>
<dbReference type="EMBL" id="CP029145">
    <property type="protein sequence ID" value="AWM32413.1"/>
    <property type="molecule type" value="Genomic_DNA"/>
</dbReference>
<dbReference type="InterPro" id="IPR048395">
    <property type="entry name" value="Glyco_hydro_31_C"/>
</dbReference>
<keyword evidence="3" id="KW-1185">Reference proteome</keyword>
<dbReference type="SUPFAM" id="SSF51011">
    <property type="entry name" value="Glycosyl hydrolase domain"/>
    <property type="match status" value="1"/>
</dbReference>
<proteinExistence type="predicted"/>
<dbReference type="RefSeq" id="WP_109655524.1">
    <property type="nucleotide sequence ID" value="NZ_CP029145.1"/>
</dbReference>
<protein>
    <recommendedName>
        <fullName evidence="1">Glycosyl hydrolase family 31 C-terminal domain-containing protein</fullName>
    </recommendedName>
</protein>
<name>A0A2Z3GFS1_9BACT</name>
<dbReference type="Gene3D" id="2.60.40.4040">
    <property type="match status" value="1"/>
</dbReference>
<dbReference type="OrthoDB" id="176168at2"/>
<evidence type="ECO:0000313" key="3">
    <source>
        <dbReference type="Proteomes" id="UP000245999"/>
    </source>
</evidence>
<dbReference type="InterPro" id="IPR051816">
    <property type="entry name" value="Glycosyl_Hydrolase_31"/>
</dbReference>
<accession>A0A2Z3GFS1</accession>
<gene>
    <name evidence="2" type="ORF">DDQ68_06185</name>
</gene>
<dbReference type="PANTHER" id="PTHR43863">
    <property type="entry name" value="HYDROLASE, PUTATIVE (AFU_ORTHOLOGUE AFUA_1G03140)-RELATED"/>
    <property type="match status" value="1"/>
</dbReference>
<dbReference type="Pfam" id="PF21365">
    <property type="entry name" value="Glyco_hydro_31_3rd"/>
    <property type="match status" value="1"/>
</dbReference>
<dbReference type="AlphaFoldDB" id="A0A2Z3GFS1"/>
<feature type="domain" description="Glycosyl hydrolase family 31 C-terminal" evidence="1">
    <location>
        <begin position="4"/>
        <end position="84"/>
    </location>
</feature>
<reference evidence="3" key="1">
    <citation type="submission" date="2018-04" db="EMBL/GenBank/DDBJ databases">
        <title>Complete genome of Antarctic heterotrophic bacterium Hymenobacter nivis.</title>
        <authorList>
            <person name="Terashima M."/>
        </authorList>
    </citation>
    <scope>NUCLEOTIDE SEQUENCE [LARGE SCALE GENOMIC DNA]</scope>
    <source>
        <strain evidence="3">NBRC 111535</strain>
    </source>
</reference>
<dbReference type="PANTHER" id="PTHR43863:SF2">
    <property type="entry name" value="MALTASE-GLUCOAMYLASE"/>
    <property type="match status" value="1"/>
</dbReference>
<evidence type="ECO:0000313" key="2">
    <source>
        <dbReference type="EMBL" id="AWM32413.1"/>
    </source>
</evidence>
<dbReference type="Proteomes" id="UP000245999">
    <property type="component" value="Chromosome"/>
</dbReference>